<dbReference type="Proteomes" id="UP000587527">
    <property type="component" value="Unassembled WGS sequence"/>
</dbReference>
<comment type="caution">
    <text evidence="5">The sequence shown here is derived from an EMBL/GenBank/DDBJ whole genome shotgun (WGS) entry which is preliminary data.</text>
</comment>
<dbReference type="PANTHER" id="PTHR43464">
    <property type="entry name" value="METHYLTRANSFERASE"/>
    <property type="match status" value="1"/>
</dbReference>
<dbReference type="GO" id="GO:0032259">
    <property type="term" value="P:methylation"/>
    <property type="evidence" value="ECO:0007669"/>
    <property type="project" value="UniProtKB-KW"/>
</dbReference>
<evidence type="ECO:0000256" key="3">
    <source>
        <dbReference type="ARBA" id="ARBA00022691"/>
    </source>
</evidence>
<sequence length="201" mass="21424">MSTQNQWTAMIQADPAHSQRYIDRFRSLAESGADLVGEARLIDAMLPRGSRILDAGCGQGRIGGYLAGVGHDVVGVDLDPVLVAAAQRDHPGARWLVGDLGTLDLPSLGIDEGFDAIVCAGNVVTFLATGARRDVLRAMRAHLRDGGRAVIGFGAGRGYDFDEFLADAQAGGLVPDLLLSTWDLRPFTPESDFLVAVLRPR</sequence>
<keyword evidence="6" id="KW-1185">Reference proteome</keyword>
<organism evidence="5 6">
    <name type="scientific">Allocatelliglobosispora scoriae</name>
    <dbReference type="NCBI Taxonomy" id="643052"/>
    <lineage>
        <taxon>Bacteria</taxon>
        <taxon>Bacillati</taxon>
        <taxon>Actinomycetota</taxon>
        <taxon>Actinomycetes</taxon>
        <taxon>Micromonosporales</taxon>
        <taxon>Micromonosporaceae</taxon>
        <taxon>Allocatelliglobosispora</taxon>
    </lineage>
</organism>
<dbReference type="GO" id="GO:0008168">
    <property type="term" value="F:methyltransferase activity"/>
    <property type="evidence" value="ECO:0007669"/>
    <property type="project" value="UniProtKB-KW"/>
</dbReference>
<dbReference type="AlphaFoldDB" id="A0A841BK46"/>
<dbReference type="Pfam" id="PF13649">
    <property type="entry name" value="Methyltransf_25"/>
    <property type="match status" value="1"/>
</dbReference>
<evidence type="ECO:0000256" key="1">
    <source>
        <dbReference type="ARBA" id="ARBA00022603"/>
    </source>
</evidence>
<dbReference type="Gene3D" id="3.40.50.150">
    <property type="entry name" value="Vaccinia Virus protein VP39"/>
    <property type="match status" value="1"/>
</dbReference>
<protein>
    <submittedName>
        <fullName evidence="5">SAM-dependent methyltransferase</fullName>
    </submittedName>
</protein>
<evidence type="ECO:0000256" key="2">
    <source>
        <dbReference type="ARBA" id="ARBA00022679"/>
    </source>
</evidence>
<proteinExistence type="predicted"/>
<keyword evidence="2 5" id="KW-0808">Transferase</keyword>
<dbReference type="InterPro" id="IPR041698">
    <property type="entry name" value="Methyltransf_25"/>
</dbReference>
<name>A0A841BK46_9ACTN</name>
<dbReference type="CDD" id="cd02440">
    <property type="entry name" value="AdoMet_MTases"/>
    <property type="match status" value="1"/>
</dbReference>
<keyword evidence="1 5" id="KW-0489">Methyltransferase</keyword>
<dbReference type="EMBL" id="JACHMN010000001">
    <property type="protein sequence ID" value="MBB5867596.1"/>
    <property type="molecule type" value="Genomic_DNA"/>
</dbReference>
<dbReference type="PANTHER" id="PTHR43464:SF19">
    <property type="entry name" value="UBIQUINONE BIOSYNTHESIS O-METHYLTRANSFERASE, MITOCHONDRIAL"/>
    <property type="match status" value="1"/>
</dbReference>
<accession>A0A841BK46</accession>
<evidence type="ECO:0000259" key="4">
    <source>
        <dbReference type="Pfam" id="PF13649"/>
    </source>
</evidence>
<gene>
    <name evidence="5" type="ORF">F4553_000975</name>
</gene>
<dbReference type="InterPro" id="IPR029063">
    <property type="entry name" value="SAM-dependent_MTases_sf"/>
</dbReference>
<feature type="domain" description="Methyltransferase" evidence="4">
    <location>
        <begin position="52"/>
        <end position="147"/>
    </location>
</feature>
<evidence type="ECO:0000313" key="5">
    <source>
        <dbReference type="EMBL" id="MBB5867596.1"/>
    </source>
</evidence>
<dbReference type="SUPFAM" id="SSF53335">
    <property type="entry name" value="S-adenosyl-L-methionine-dependent methyltransferases"/>
    <property type="match status" value="1"/>
</dbReference>
<evidence type="ECO:0000313" key="6">
    <source>
        <dbReference type="Proteomes" id="UP000587527"/>
    </source>
</evidence>
<reference evidence="5 6" key="1">
    <citation type="submission" date="2020-08" db="EMBL/GenBank/DDBJ databases">
        <title>Sequencing the genomes of 1000 actinobacteria strains.</title>
        <authorList>
            <person name="Klenk H.-P."/>
        </authorList>
    </citation>
    <scope>NUCLEOTIDE SEQUENCE [LARGE SCALE GENOMIC DNA]</scope>
    <source>
        <strain evidence="5 6">DSM 45362</strain>
    </source>
</reference>
<keyword evidence="3" id="KW-0949">S-adenosyl-L-methionine</keyword>